<organism evidence="1 2">
    <name type="scientific">Aquibacillus rhizosphaerae</name>
    <dbReference type="NCBI Taxonomy" id="3051431"/>
    <lineage>
        <taxon>Bacteria</taxon>
        <taxon>Bacillati</taxon>
        <taxon>Bacillota</taxon>
        <taxon>Bacilli</taxon>
        <taxon>Bacillales</taxon>
        <taxon>Bacillaceae</taxon>
        <taxon>Aquibacillus</taxon>
    </lineage>
</organism>
<dbReference type="Proteomes" id="UP001235343">
    <property type="component" value="Unassembled WGS sequence"/>
</dbReference>
<proteinExistence type="predicted"/>
<dbReference type="EMBL" id="JASTZU010000027">
    <property type="protein sequence ID" value="MDL4840339.1"/>
    <property type="molecule type" value="Genomic_DNA"/>
</dbReference>
<protein>
    <submittedName>
        <fullName evidence="1">Helix-turn-helix transcriptional regulator</fullName>
    </submittedName>
</protein>
<accession>A0ABT7L3B5</accession>
<comment type="caution">
    <text evidence="1">The sequence shown here is derived from an EMBL/GenBank/DDBJ whole genome shotgun (WGS) entry which is preliminary data.</text>
</comment>
<name>A0ABT7L3B5_9BACI</name>
<gene>
    <name evidence="1" type="ORF">QQS35_07770</name>
</gene>
<dbReference type="CDD" id="cd00093">
    <property type="entry name" value="HTH_XRE"/>
    <property type="match status" value="1"/>
</dbReference>
<evidence type="ECO:0000313" key="2">
    <source>
        <dbReference type="Proteomes" id="UP001235343"/>
    </source>
</evidence>
<evidence type="ECO:0000313" key="1">
    <source>
        <dbReference type="EMBL" id="MDL4840339.1"/>
    </source>
</evidence>
<keyword evidence="2" id="KW-1185">Reference proteome</keyword>
<dbReference type="InterPro" id="IPR010982">
    <property type="entry name" value="Lambda_DNA-bd_dom_sf"/>
</dbReference>
<dbReference type="RefSeq" id="WP_285931366.1">
    <property type="nucleotide sequence ID" value="NZ_JASTZU010000027.1"/>
</dbReference>
<dbReference type="SUPFAM" id="SSF47413">
    <property type="entry name" value="lambda repressor-like DNA-binding domains"/>
    <property type="match status" value="1"/>
</dbReference>
<dbReference type="InterPro" id="IPR001387">
    <property type="entry name" value="Cro/C1-type_HTH"/>
</dbReference>
<sequence length="96" mass="11306">MIERERNMDKIDMAVNDFAGLVREYRVANGLSLLEWSEVIGYSSSYCWRIEQSKRQPDFDTKIIILTRGMCWSTDEIYAYLDRIISTKALEKEKSN</sequence>
<dbReference type="Gene3D" id="1.10.260.40">
    <property type="entry name" value="lambda repressor-like DNA-binding domains"/>
    <property type="match status" value="1"/>
</dbReference>
<reference evidence="1 2" key="1">
    <citation type="submission" date="2023-06" db="EMBL/GenBank/DDBJ databases">
        <title>Aquibacillus rhizosphaerae LR5S19.</title>
        <authorList>
            <person name="Sun J.-Q."/>
        </authorList>
    </citation>
    <scope>NUCLEOTIDE SEQUENCE [LARGE SCALE GENOMIC DNA]</scope>
    <source>
        <strain evidence="1 2">LR5S19</strain>
    </source>
</reference>